<evidence type="ECO:0000256" key="2">
    <source>
        <dbReference type="ARBA" id="ARBA00023002"/>
    </source>
</evidence>
<comment type="similarity">
    <text evidence="1">Belongs to the short-chain dehydrogenases/reductases (SDR) family.</text>
</comment>
<dbReference type="AlphaFoldDB" id="A0A7Y2H3C5"/>
<evidence type="ECO:0000313" key="5">
    <source>
        <dbReference type="Proteomes" id="UP000547674"/>
    </source>
</evidence>
<dbReference type="InterPro" id="IPR036291">
    <property type="entry name" value="NAD(P)-bd_dom_sf"/>
</dbReference>
<evidence type="ECO:0000313" key="4">
    <source>
        <dbReference type="EMBL" id="NNF07926.1"/>
    </source>
</evidence>
<dbReference type="PROSITE" id="PS00061">
    <property type="entry name" value="ADH_SHORT"/>
    <property type="match status" value="1"/>
</dbReference>
<dbReference type="Proteomes" id="UP000547674">
    <property type="component" value="Unassembled WGS sequence"/>
</dbReference>
<dbReference type="Gene3D" id="3.40.50.720">
    <property type="entry name" value="NAD(P)-binding Rossmann-like Domain"/>
    <property type="match status" value="1"/>
</dbReference>
<dbReference type="PRINTS" id="PR00081">
    <property type="entry name" value="GDHRDH"/>
</dbReference>
<comment type="caution">
    <text evidence="4">The sequence shown here is derived from an EMBL/GenBank/DDBJ whole genome shotgun (WGS) entry which is preliminary data.</text>
</comment>
<dbReference type="EMBL" id="JABDJR010000574">
    <property type="protein sequence ID" value="NNF07926.1"/>
    <property type="molecule type" value="Genomic_DNA"/>
</dbReference>
<dbReference type="Pfam" id="PF13561">
    <property type="entry name" value="adh_short_C2"/>
    <property type="match status" value="1"/>
</dbReference>
<dbReference type="SMART" id="SM00822">
    <property type="entry name" value="PKS_KR"/>
    <property type="match status" value="1"/>
</dbReference>
<dbReference type="PANTHER" id="PTHR42760">
    <property type="entry name" value="SHORT-CHAIN DEHYDROGENASES/REDUCTASES FAMILY MEMBER"/>
    <property type="match status" value="1"/>
</dbReference>
<dbReference type="GO" id="GO:0016616">
    <property type="term" value="F:oxidoreductase activity, acting on the CH-OH group of donors, NAD or NADP as acceptor"/>
    <property type="evidence" value="ECO:0007669"/>
    <property type="project" value="UniProtKB-ARBA"/>
</dbReference>
<dbReference type="SUPFAM" id="SSF51735">
    <property type="entry name" value="NAD(P)-binding Rossmann-fold domains"/>
    <property type="match status" value="1"/>
</dbReference>
<dbReference type="CDD" id="cd05233">
    <property type="entry name" value="SDR_c"/>
    <property type="match status" value="1"/>
</dbReference>
<gene>
    <name evidence="4" type="ORF">HKN21_14275</name>
</gene>
<organism evidence="4 5">
    <name type="scientific">Eiseniibacteriota bacterium</name>
    <dbReference type="NCBI Taxonomy" id="2212470"/>
    <lineage>
        <taxon>Bacteria</taxon>
        <taxon>Candidatus Eiseniibacteriota</taxon>
    </lineage>
</organism>
<dbReference type="InterPro" id="IPR002347">
    <property type="entry name" value="SDR_fam"/>
</dbReference>
<dbReference type="NCBIfam" id="NF005559">
    <property type="entry name" value="PRK07231.1"/>
    <property type="match status" value="1"/>
</dbReference>
<accession>A0A7Y2H3C5</accession>
<dbReference type="PRINTS" id="PR00080">
    <property type="entry name" value="SDRFAMILY"/>
</dbReference>
<dbReference type="FunFam" id="3.40.50.720:FF:000084">
    <property type="entry name" value="Short-chain dehydrogenase reductase"/>
    <property type="match status" value="1"/>
</dbReference>
<dbReference type="PANTHER" id="PTHR42760:SF115">
    <property type="entry name" value="3-OXOACYL-[ACYL-CARRIER-PROTEIN] REDUCTASE FABG"/>
    <property type="match status" value="1"/>
</dbReference>
<dbReference type="InterPro" id="IPR020904">
    <property type="entry name" value="Sc_DH/Rdtase_CS"/>
</dbReference>
<protein>
    <submittedName>
        <fullName evidence="4">SDR family oxidoreductase</fullName>
    </submittedName>
</protein>
<evidence type="ECO:0000256" key="1">
    <source>
        <dbReference type="ARBA" id="ARBA00006484"/>
    </source>
</evidence>
<name>A0A7Y2H3C5_UNCEI</name>
<feature type="domain" description="Ketoreductase" evidence="3">
    <location>
        <begin position="9"/>
        <end position="178"/>
    </location>
</feature>
<sequence>MALFSFANKSVVITGGGSGLGRAIAKAFVEQGARVLISGRREAKLKEVQAELGSACFIEPGDISVEGDARALGDRAQAEFGGLDVWVNNAGVLERGTLPEADLAHLEKTLKINVEGVFLGCREAVRLFGDGPGAIVNVSSYLSTHAGASGTLPAYCASKGAVSAMTRSLAVFHGPQQIRVNAVCPALVRTELNDDIWEGKDEAEFNRELGERYPLRRIGHPKDVAAATLYLASDEAAWVTGQELYVDGGISVV</sequence>
<evidence type="ECO:0000259" key="3">
    <source>
        <dbReference type="SMART" id="SM00822"/>
    </source>
</evidence>
<keyword evidence="2" id="KW-0560">Oxidoreductase</keyword>
<proteinExistence type="inferred from homology"/>
<reference evidence="4 5" key="1">
    <citation type="submission" date="2020-03" db="EMBL/GenBank/DDBJ databases">
        <title>Metabolic flexibility allows generalist bacteria to become dominant in a frequently disturbed ecosystem.</title>
        <authorList>
            <person name="Chen Y.-J."/>
            <person name="Leung P.M."/>
            <person name="Bay S.K."/>
            <person name="Hugenholtz P."/>
            <person name="Kessler A.J."/>
            <person name="Shelley G."/>
            <person name="Waite D.W."/>
            <person name="Cook P.L."/>
            <person name="Greening C."/>
        </authorList>
    </citation>
    <scope>NUCLEOTIDE SEQUENCE [LARGE SCALE GENOMIC DNA]</scope>
    <source>
        <strain evidence="4">SS_bin_28</strain>
    </source>
</reference>
<dbReference type="InterPro" id="IPR057326">
    <property type="entry name" value="KR_dom"/>
</dbReference>